<proteinExistence type="predicted"/>
<evidence type="ECO:0000313" key="2">
    <source>
        <dbReference type="EMBL" id="MCY0387057.1"/>
    </source>
</evidence>
<comment type="caution">
    <text evidence="2">The sequence shown here is derived from an EMBL/GenBank/DDBJ whole genome shotgun (WGS) entry which is preliminary data.</text>
</comment>
<feature type="compositionally biased region" description="Low complexity" evidence="1">
    <location>
        <begin position="36"/>
        <end position="49"/>
    </location>
</feature>
<feature type="compositionally biased region" description="Low complexity" evidence="1">
    <location>
        <begin position="233"/>
        <end position="249"/>
    </location>
</feature>
<organism evidence="2 3">
    <name type="scientific">Robbsia betulipollinis</name>
    <dbReference type="NCBI Taxonomy" id="2981849"/>
    <lineage>
        <taxon>Bacteria</taxon>
        <taxon>Pseudomonadati</taxon>
        <taxon>Pseudomonadota</taxon>
        <taxon>Betaproteobacteria</taxon>
        <taxon>Burkholderiales</taxon>
        <taxon>Burkholderiaceae</taxon>
        <taxon>Robbsia</taxon>
    </lineage>
</organism>
<evidence type="ECO:0000256" key="1">
    <source>
        <dbReference type="SAM" id="MobiDB-lite"/>
    </source>
</evidence>
<sequence length="364" mass="38062">MKAGGAAFGMTSVANMVANDAVQNDAVHVAKHGHSAAHSAGAKRSAARAARARHQRNGDVSQGDAAESEPAPTELDELQELVEHHPKMGHKAQHSRRRRRAQSSGPDVDDDQDDDSESIALLLDEENRQSLERLILSVAEQEGESADSQGDERGRGAPLDRLTALDGGRGEPMHQKGATPRHAPAGATTAHDSATGPGKRAGFQRAAPPATIADATSLAEASLLGLMGANRHPSGSRGAPSAAAGGMAARPTMPFRPGASGLPEHAAMRIMRLHLTACRESGKHSTNTGASTTNPPSATLDRVRDRLIAAAAAQGIEPVPCAQLALEQQRFNLLLPLWLLQLRAPRQSAHHGSAIARLCSLGAR</sequence>
<dbReference type="Proteomes" id="UP001082899">
    <property type="component" value="Unassembled WGS sequence"/>
</dbReference>
<dbReference type="RefSeq" id="WP_267846763.1">
    <property type="nucleotide sequence ID" value="NZ_JAPMXC010000001.1"/>
</dbReference>
<feature type="compositionally biased region" description="Basic residues" evidence="1">
    <location>
        <begin position="87"/>
        <end position="101"/>
    </location>
</feature>
<reference evidence="2" key="1">
    <citation type="submission" date="2022-11" db="EMBL/GenBank/DDBJ databases">
        <title>Robbsia betulipollinis sp. nov., isolated from pollen of birch (Betula pendula).</title>
        <authorList>
            <person name="Shi H."/>
            <person name="Ambika Manirajan B."/>
            <person name="Ratering S."/>
            <person name="Geissler-Plaum R."/>
            <person name="Schnell S."/>
        </authorList>
    </citation>
    <scope>NUCLEOTIDE SEQUENCE</scope>
    <source>
        <strain evidence="2">Bb-Pol-6</strain>
    </source>
</reference>
<feature type="region of interest" description="Disordered" evidence="1">
    <location>
        <begin position="28"/>
        <end position="114"/>
    </location>
</feature>
<feature type="region of interest" description="Disordered" evidence="1">
    <location>
        <begin position="140"/>
        <end position="207"/>
    </location>
</feature>
<evidence type="ECO:0000313" key="3">
    <source>
        <dbReference type="Proteomes" id="UP001082899"/>
    </source>
</evidence>
<accession>A0ABT3ZKS6</accession>
<dbReference type="EMBL" id="JAPMXC010000001">
    <property type="protein sequence ID" value="MCY0387057.1"/>
    <property type="molecule type" value="Genomic_DNA"/>
</dbReference>
<name>A0ABT3ZKS6_9BURK</name>
<feature type="region of interest" description="Disordered" evidence="1">
    <location>
        <begin position="229"/>
        <end position="249"/>
    </location>
</feature>
<keyword evidence="3" id="KW-1185">Reference proteome</keyword>
<gene>
    <name evidence="2" type="ORF">OVY01_07380</name>
</gene>
<protein>
    <submittedName>
        <fullName evidence="2">Uncharacterized protein</fullName>
    </submittedName>
</protein>